<dbReference type="SUPFAM" id="SSF55729">
    <property type="entry name" value="Acyl-CoA N-acyltransferases (Nat)"/>
    <property type="match status" value="1"/>
</dbReference>
<sequence>MSIGKFVNGNNRVIIRHERQDEQRQVESLVRESFWNVYRPGCLEHYVLNQLRQDEAFVPELNFVMELEGGLIGQVIFMRAEIKADDGRSIPIMTMGPICIAPEYKRQGYGKILLDYGFQQAKALGAGALCFEGNIDFYGKSGCVEASEYGIRYHGLPDGADASFFLCRELIPGYLEGIAGEYATPKGYFVDEAEAEEFDRQFPPKEKLKLPGQIFG</sequence>
<dbReference type="Proteomes" id="UP000433181">
    <property type="component" value="Unassembled WGS sequence"/>
</dbReference>
<gene>
    <name evidence="2" type="ORF">FYJ84_05775</name>
</gene>
<dbReference type="CDD" id="cd04301">
    <property type="entry name" value="NAT_SF"/>
    <property type="match status" value="1"/>
</dbReference>
<evidence type="ECO:0000313" key="2">
    <source>
        <dbReference type="EMBL" id="MSU08492.1"/>
    </source>
</evidence>
<dbReference type="PROSITE" id="PS51186">
    <property type="entry name" value="GNAT"/>
    <property type="match status" value="1"/>
</dbReference>
<evidence type="ECO:0000259" key="1">
    <source>
        <dbReference type="PROSITE" id="PS51186"/>
    </source>
</evidence>
<organism evidence="2 3">
    <name type="scientific">Anaerovibrio slackiae</name>
    <dbReference type="NCBI Taxonomy" id="2652309"/>
    <lineage>
        <taxon>Bacteria</taxon>
        <taxon>Bacillati</taxon>
        <taxon>Bacillota</taxon>
        <taxon>Negativicutes</taxon>
        <taxon>Selenomonadales</taxon>
        <taxon>Selenomonadaceae</taxon>
        <taxon>Anaerovibrio</taxon>
    </lineage>
</organism>
<protein>
    <submittedName>
        <fullName evidence="2">N-acetyltransferase</fullName>
    </submittedName>
</protein>
<comment type="caution">
    <text evidence="2">The sequence shown here is derived from an EMBL/GenBank/DDBJ whole genome shotgun (WGS) entry which is preliminary data.</text>
</comment>
<dbReference type="Gene3D" id="3.40.630.30">
    <property type="match status" value="1"/>
</dbReference>
<dbReference type="Pfam" id="PF00583">
    <property type="entry name" value="Acetyltransf_1"/>
    <property type="match status" value="1"/>
</dbReference>
<dbReference type="InterPro" id="IPR016181">
    <property type="entry name" value="Acyl_CoA_acyltransferase"/>
</dbReference>
<accession>A0A6I2UHK5</accession>
<dbReference type="GO" id="GO:0016747">
    <property type="term" value="F:acyltransferase activity, transferring groups other than amino-acyl groups"/>
    <property type="evidence" value="ECO:0007669"/>
    <property type="project" value="InterPro"/>
</dbReference>
<name>A0A6I2UHK5_9FIRM</name>
<keyword evidence="2" id="KW-0808">Transferase</keyword>
<keyword evidence="3" id="KW-1185">Reference proteome</keyword>
<dbReference type="InterPro" id="IPR000182">
    <property type="entry name" value="GNAT_dom"/>
</dbReference>
<dbReference type="AlphaFoldDB" id="A0A6I2UHK5"/>
<reference evidence="2 3" key="1">
    <citation type="submission" date="2019-08" db="EMBL/GenBank/DDBJ databases">
        <title>In-depth cultivation of the pig gut microbiome towards novel bacterial diversity and tailored functional studies.</title>
        <authorList>
            <person name="Wylensek D."/>
            <person name="Hitch T.C.A."/>
            <person name="Clavel T."/>
        </authorList>
    </citation>
    <scope>NUCLEOTIDE SEQUENCE [LARGE SCALE GENOMIC DNA]</scope>
    <source>
        <strain evidence="2 3">WCA-693-APC-5D-A</strain>
    </source>
</reference>
<feature type="domain" description="N-acetyltransferase" evidence="1">
    <location>
        <begin position="13"/>
        <end position="163"/>
    </location>
</feature>
<proteinExistence type="predicted"/>
<evidence type="ECO:0000313" key="3">
    <source>
        <dbReference type="Proteomes" id="UP000433181"/>
    </source>
</evidence>
<dbReference type="EMBL" id="VUNR01000008">
    <property type="protein sequence ID" value="MSU08492.1"/>
    <property type="molecule type" value="Genomic_DNA"/>
</dbReference>